<comment type="caution">
    <text evidence="6">The sequence shown here is derived from an EMBL/GenBank/DDBJ whole genome shotgun (WGS) entry which is preliminary data.</text>
</comment>
<reference evidence="6 7" key="1">
    <citation type="journal article" date="2018" name="Nat. Genet.">
        <title>The Rosa genome provides new insights in the design of modern roses.</title>
        <authorList>
            <person name="Bendahmane M."/>
        </authorList>
    </citation>
    <scope>NUCLEOTIDE SEQUENCE [LARGE SCALE GENOMIC DNA]</scope>
    <source>
        <strain evidence="7">cv. Old Blush</strain>
    </source>
</reference>
<feature type="domain" description="Disease resistance N-terminal" evidence="5">
    <location>
        <begin position="23"/>
        <end position="93"/>
    </location>
</feature>
<dbReference type="GO" id="GO:0000166">
    <property type="term" value="F:nucleotide binding"/>
    <property type="evidence" value="ECO:0007669"/>
    <property type="project" value="UniProtKB-KW"/>
</dbReference>
<dbReference type="InterPro" id="IPR041118">
    <property type="entry name" value="Rx_N"/>
</dbReference>
<dbReference type="GO" id="GO:0006952">
    <property type="term" value="P:defense response"/>
    <property type="evidence" value="ECO:0007669"/>
    <property type="project" value="UniProtKB-KW"/>
</dbReference>
<dbReference type="Proteomes" id="UP000238479">
    <property type="component" value="Chromosome 5"/>
</dbReference>
<organism evidence="6 7">
    <name type="scientific">Rosa chinensis</name>
    <name type="common">China rose</name>
    <dbReference type="NCBI Taxonomy" id="74649"/>
    <lineage>
        <taxon>Eukaryota</taxon>
        <taxon>Viridiplantae</taxon>
        <taxon>Streptophyta</taxon>
        <taxon>Embryophyta</taxon>
        <taxon>Tracheophyta</taxon>
        <taxon>Spermatophyta</taxon>
        <taxon>Magnoliopsida</taxon>
        <taxon>eudicotyledons</taxon>
        <taxon>Gunneridae</taxon>
        <taxon>Pentapetalae</taxon>
        <taxon>rosids</taxon>
        <taxon>fabids</taxon>
        <taxon>Rosales</taxon>
        <taxon>Rosaceae</taxon>
        <taxon>Rosoideae</taxon>
        <taxon>Rosoideae incertae sedis</taxon>
        <taxon>Rosa</taxon>
    </lineage>
</organism>
<gene>
    <name evidence="6" type="ORF">RchiOBHm_Chr5g0045911</name>
</gene>
<dbReference type="EMBL" id="PDCK01000043">
    <property type="protein sequence ID" value="PRQ32396.1"/>
    <property type="molecule type" value="Genomic_DNA"/>
</dbReference>
<sequence>MLLGSHLSFFSVTKRSLPWKYQKITPRLLQKLKMKLSSVNALLEDAVEKQLKRSRVWEWLDELKDALYHAENLLDDNNTEALRRKLEEDSGTSRTSQMFKKFTKTKGSFLLVFMRLRKQ</sequence>
<dbReference type="OMA" id="NPAMREW"/>
<keyword evidence="2" id="KW-0547">Nucleotide-binding</keyword>
<keyword evidence="4" id="KW-0175">Coiled coil</keyword>
<evidence type="ECO:0000259" key="5">
    <source>
        <dbReference type="Pfam" id="PF18052"/>
    </source>
</evidence>
<keyword evidence="7" id="KW-1185">Reference proteome</keyword>
<dbReference type="AlphaFoldDB" id="A0A2P6QE03"/>
<name>A0A2P6QE03_ROSCH</name>
<accession>A0A2P6QE03</accession>
<evidence type="ECO:0000256" key="4">
    <source>
        <dbReference type="SAM" id="Coils"/>
    </source>
</evidence>
<proteinExistence type="predicted"/>
<feature type="coiled-coil region" evidence="4">
    <location>
        <begin position="29"/>
        <end position="80"/>
    </location>
</feature>
<evidence type="ECO:0000313" key="7">
    <source>
        <dbReference type="Proteomes" id="UP000238479"/>
    </source>
</evidence>
<keyword evidence="1" id="KW-0677">Repeat</keyword>
<evidence type="ECO:0000256" key="3">
    <source>
        <dbReference type="ARBA" id="ARBA00022821"/>
    </source>
</evidence>
<protein>
    <recommendedName>
        <fullName evidence="5">Disease resistance N-terminal domain-containing protein</fullName>
    </recommendedName>
</protein>
<evidence type="ECO:0000313" key="6">
    <source>
        <dbReference type="EMBL" id="PRQ32396.1"/>
    </source>
</evidence>
<dbReference type="Gene3D" id="1.20.5.4130">
    <property type="match status" value="1"/>
</dbReference>
<evidence type="ECO:0000256" key="1">
    <source>
        <dbReference type="ARBA" id="ARBA00022737"/>
    </source>
</evidence>
<keyword evidence="3" id="KW-0611">Plant defense</keyword>
<evidence type="ECO:0000256" key="2">
    <source>
        <dbReference type="ARBA" id="ARBA00022741"/>
    </source>
</evidence>
<dbReference type="Pfam" id="PF18052">
    <property type="entry name" value="Rx_N"/>
    <property type="match status" value="1"/>
</dbReference>
<dbReference type="Gramene" id="PRQ32396">
    <property type="protein sequence ID" value="PRQ32396"/>
    <property type="gene ID" value="RchiOBHm_Chr5g0045911"/>
</dbReference>